<reference evidence="2" key="1">
    <citation type="submission" date="2022-07" db="EMBL/GenBank/DDBJ databases">
        <title>Characterization of the Novel Bacterium Alteromonas immobilis LMIT006 and Alteromonas gregis LMIT007.</title>
        <authorList>
            <person name="Lin X."/>
        </authorList>
    </citation>
    <scope>NUCLEOTIDE SEQUENCE</scope>
    <source>
        <strain evidence="2">LMIT007</strain>
    </source>
</reference>
<name>A0AA41X019_9ALTE</name>
<dbReference type="RefSeq" id="WP_254098597.1">
    <property type="nucleotide sequence ID" value="NZ_JANATA010000002.1"/>
</dbReference>
<dbReference type="Pfam" id="PF01584">
    <property type="entry name" value="CheW"/>
    <property type="match status" value="1"/>
</dbReference>
<organism evidence="2 3">
    <name type="scientific">Opacimonas viscosa</name>
    <dbReference type="NCBI Taxonomy" id="2961944"/>
    <lineage>
        <taxon>Bacteria</taxon>
        <taxon>Pseudomonadati</taxon>
        <taxon>Pseudomonadota</taxon>
        <taxon>Gammaproteobacteria</taxon>
        <taxon>Alteromonadales</taxon>
        <taxon>Alteromonadaceae</taxon>
        <taxon>Opacimonas</taxon>
    </lineage>
</organism>
<dbReference type="InterPro" id="IPR002545">
    <property type="entry name" value="CheW-lke_dom"/>
</dbReference>
<dbReference type="InterPro" id="IPR036061">
    <property type="entry name" value="CheW-like_dom_sf"/>
</dbReference>
<feature type="domain" description="CheW-like" evidence="1">
    <location>
        <begin position="126"/>
        <end position="264"/>
    </location>
</feature>
<keyword evidence="3" id="KW-1185">Reference proteome</keyword>
<dbReference type="EMBL" id="JANATA010000002">
    <property type="protein sequence ID" value="MCP3427846.1"/>
    <property type="molecule type" value="Genomic_DNA"/>
</dbReference>
<dbReference type="GO" id="GO:0006935">
    <property type="term" value="P:chemotaxis"/>
    <property type="evidence" value="ECO:0007669"/>
    <property type="project" value="InterPro"/>
</dbReference>
<comment type="caution">
    <text evidence="2">The sequence shown here is derived from an EMBL/GenBank/DDBJ whole genome shotgun (WGS) entry which is preliminary data.</text>
</comment>
<dbReference type="GO" id="GO:0007165">
    <property type="term" value="P:signal transduction"/>
    <property type="evidence" value="ECO:0007669"/>
    <property type="project" value="InterPro"/>
</dbReference>
<gene>
    <name evidence="2" type="ORF">NLF92_02680</name>
</gene>
<sequence>MREVLPLDDFLDTLLADEPNLGHLGRVPAHSAVELVEELDSSPLETLFLNALHRYPELAEPVLPEFDAPASADITALAVPQVVAPVVPEMQEQNSSVNTSQSTISDTDYTPTVTEYGYLHERVARSFQSIVCVINGTQIALPLAELGGIHQISKIERIAGKAQWCLGVMDIKGTNYNVVDGSRWLIDPNGRVADEVESPYQYVILLNDSNWGIACHDLVDTVLCEKENIKWRDPSRSKPWLAGIIKEQMCILLDTFAVVDMVQQGLVSNQQ</sequence>
<evidence type="ECO:0000313" key="3">
    <source>
        <dbReference type="Proteomes" id="UP001165413"/>
    </source>
</evidence>
<proteinExistence type="predicted"/>
<dbReference type="PROSITE" id="PS50851">
    <property type="entry name" value="CHEW"/>
    <property type="match status" value="1"/>
</dbReference>
<dbReference type="SMART" id="SM00260">
    <property type="entry name" value="CheW"/>
    <property type="match status" value="1"/>
</dbReference>
<protein>
    <submittedName>
        <fullName evidence="2">Chemotaxis protein CheW</fullName>
    </submittedName>
</protein>
<evidence type="ECO:0000313" key="2">
    <source>
        <dbReference type="EMBL" id="MCP3427846.1"/>
    </source>
</evidence>
<dbReference type="SUPFAM" id="SSF50341">
    <property type="entry name" value="CheW-like"/>
    <property type="match status" value="1"/>
</dbReference>
<accession>A0AA41X019</accession>
<dbReference type="Proteomes" id="UP001165413">
    <property type="component" value="Unassembled WGS sequence"/>
</dbReference>
<dbReference type="AlphaFoldDB" id="A0AA41X019"/>
<evidence type="ECO:0000259" key="1">
    <source>
        <dbReference type="PROSITE" id="PS50851"/>
    </source>
</evidence>